<evidence type="ECO:0000313" key="1">
    <source>
        <dbReference type="EMBL" id="WIM67669.1"/>
    </source>
</evidence>
<gene>
    <name evidence="1" type="ORF">QP027_11380</name>
</gene>
<accession>A0ABY8VHH2</accession>
<organism evidence="1 2">
    <name type="scientific">Corynebacterium breve</name>
    <dbReference type="NCBI Taxonomy" id="3049799"/>
    <lineage>
        <taxon>Bacteria</taxon>
        <taxon>Bacillati</taxon>
        <taxon>Actinomycetota</taxon>
        <taxon>Actinomycetes</taxon>
        <taxon>Mycobacteriales</taxon>
        <taxon>Corynebacteriaceae</taxon>
        <taxon>Corynebacterium</taxon>
    </lineage>
</organism>
<protein>
    <recommendedName>
        <fullName evidence="3">DUF4287 domain-containing protein</fullName>
    </recommendedName>
</protein>
<sequence length="179" mass="19814">MDKFEKATGKNLEAWMEIIGQQGSLSDIPHKEMARIAEENGASAWWAQSIAVEVERKIGRRALGQTCTGDFNANASKTIPGEWTEVFEKFVAYMADTPEALPSPLQGESSSSATEKWRYWRANFSDGTRVNVVCNDGSAKGVAKTKLATQHDKLPDDDARDEMKTHWKSVLASFADSLK</sequence>
<reference evidence="1 2" key="1">
    <citation type="submission" date="2023-05" db="EMBL/GenBank/DDBJ databases">
        <title>Corynebacterium suedekumii sp. nov. and Corynebacterium breve sp. nov. isolated from raw cow's milk.</title>
        <authorList>
            <person name="Baer M.K."/>
            <person name="Mehl L."/>
            <person name="Hellmuth R."/>
            <person name="Marke G."/>
            <person name="Lipski A."/>
        </authorList>
    </citation>
    <scope>NUCLEOTIDE SEQUENCE [LARGE SCALE GENOMIC DNA]</scope>
    <source>
        <strain evidence="1 2">R4</strain>
    </source>
</reference>
<proteinExistence type="predicted"/>
<name>A0ABY8VHH2_9CORY</name>
<evidence type="ECO:0000313" key="2">
    <source>
        <dbReference type="Proteomes" id="UP001225598"/>
    </source>
</evidence>
<dbReference type="RefSeq" id="WP_284824931.1">
    <property type="nucleotide sequence ID" value="NZ_CP126969.1"/>
</dbReference>
<evidence type="ECO:0008006" key="3">
    <source>
        <dbReference type="Google" id="ProtNLM"/>
    </source>
</evidence>
<dbReference type="EMBL" id="CP126969">
    <property type="protein sequence ID" value="WIM67669.1"/>
    <property type="molecule type" value="Genomic_DNA"/>
</dbReference>
<keyword evidence="2" id="KW-1185">Reference proteome</keyword>
<dbReference type="Proteomes" id="UP001225598">
    <property type="component" value="Chromosome"/>
</dbReference>